<keyword evidence="2" id="KW-1185">Reference proteome</keyword>
<proteinExistence type="predicted"/>
<dbReference type="EMBL" id="CM037624">
    <property type="protein sequence ID" value="KAH8010288.1"/>
    <property type="molecule type" value="Genomic_DNA"/>
</dbReference>
<evidence type="ECO:0000313" key="2">
    <source>
        <dbReference type="Proteomes" id="UP000827872"/>
    </source>
</evidence>
<evidence type="ECO:0000313" key="1">
    <source>
        <dbReference type="EMBL" id="KAH8010288.1"/>
    </source>
</evidence>
<protein>
    <submittedName>
        <fullName evidence="1">Uncharacterized protein</fullName>
    </submittedName>
</protein>
<name>A0ACB8FT61_9SAUR</name>
<accession>A0ACB8FT61</accession>
<sequence length="279" mass="31853">MAQAEEELEVRREVERLRAQQQGVLDSGNSGQPAGSTPTQPPPSRTSQQTAPPRGKQLRQRDLTVWFDGKVESLPYFLVQVEEHMQRYSESYSDDIEQIHKVRALLEGEAAAWYVGLYEGWMPELMAFPRFMSALCRRFEGPFQEERAKRKLQNLRQGMRLVADFTSEFCQLAGQIRDWPEPVLVHFYKEALDPEIAQWGTMGADPPTLAGWYRRAGETEICLIKAQSYQCQSSPRRRSPPAPARWGGTSVKPHPIAEWDLGSEESQMLVKSAMEPEKN</sequence>
<reference evidence="1" key="1">
    <citation type="submission" date="2021-08" db="EMBL/GenBank/DDBJ databases">
        <title>The first chromosome-level gecko genome reveals the dynamic sex chromosomes of Neotropical dwarf geckos (Sphaerodactylidae: Sphaerodactylus).</title>
        <authorList>
            <person name="Pinto B.J."/>
            <person name="Keating S.E."/>
            <person name="Gamble T."/>
        </authorList>
    </citation>
    <scope>NUCLEOTIDE SEQUENCE</scope>
    <source>
        <strain evidence="1">TG3544</strain>
    </source>
</reference>
<organism evidence="1 2">
    <name type="scientific">Sphaerodactylus townsendi</name>
    <dbReference type="NCBI Taxonomy" id="933632"/>
    <lineage>
        <taxon>Eukaryota</taxon>
        <taxon>Metazoa</taxon>
        <taxon>Chordata</taxon>
        <taxon>Craniata</taxon>
        <taxon>Vertebrata</taxon>
        <taxon>Euteleostomi</taxon>
        <taxon>Lepidosauria</taxon>
        <taxon>Squamata</taxon>
        <taxon>Bifurcata</taxon>
        <taxon>Gekkota</taxon>
        <taxon>Sphaerodactylidae</taxon>
        <taxon>Sphaerodactylus</taxon>
    </lineage>
</organism>
<comment type="caution">
    <text evidence="1">The sequence shown here is derived from an EMBL/GenBank/DDBJ whole genome shotgun (WGS) entry which is preliminary data.</text>
</comment>
<gene>
    <name evidence="1" type="ORF">K3G42_001176</name>
</gene>
<dbReference type="Proteomes" id="UP000827872">
    <property type="component" value="Linkage Group LG11"/>
</dbReference>